<keyword evidence="3" id="KW-1185">Reference proteome</keyword>
<dbReference type="AlphaFoldDB" id="A0AAU9EPX3"/>
<dbReference type="Pfam" id="PF02958">
    <property type="entry name" value="EcKL"/>
    <property type="match status" value="1"/>
</dbReference>
<dbReference type="EMBL" id="AP029263">
    <property type="protein sequence ID" value="BFF89021.1"/>
    <property type="molecule type" value="Genomic_DNA"/>
</dbReference>
<dbReference type="PANTHER" id="PTHR11012">
    <property type="entry name" value="PROTEIN KINASE-LIKE DOMAIN-CONTAINING"/>
    <property type="match status" value="1"/>
</dbReference>
<protein>
    <recommendedName>
        <fullName evidence="1">CHK kinase-like domain-containing protein</fullName>
    </recommendedName>
</protein>
<dbReference type="SMART" id="SM00587">
    <property type="entry name" value="CHK"/>
    <property type="match status" value="1"/>
</dbReference>
<sequence>MANPTLVTQVSNDPASLPAWLDQQELQSLLKQEMADFRSIQSIRGKWEMNLVQPTFSVQLQVECAGNRKRVVSYLVKSSEKTPSGRKFPIEGDFSVELQMYEDILPALEDLYKDDGQAIKFTPPFLSTKQGNNFHCLFLDYAQTRGYSVANTLNGLERPAMEAVLSKLAAYHAATARYIQTNSDKKRVLSKLVEGAAAAAAAAAAGELKSLLQLRFHESLRSHDAREYEDKVKAFQKYVRGAIEHSDTRNSFNVILIGSCFPNNILNHTDAFGNVKDSLFVDFHAAKYGPAVYDLFSLLLTAPAKKCTRFDGFVKYYHDRLTANLTLLKYRGKQPTLTDLYLDLLNYGHWAFEVATEILPIVLSHFDSDDADIVELVRSPLFSLQIRELLPWLENRGYFEEE</sequence>
<gene>
    <name evidence="2" type="ORF">DMAD_07870</name>
</gene>
<dbReference type="SUPFAM" id="SSF56112">
    <property type="entry name" value="Protein kinase-like (PK-like)"/>
    <property type="match status" value="1"/>
</dbReference>
<organism evidence="2 3">
    <name type="scientific">Drosophila madeirensis</name>
    <name type="common">Fruit fly</name>
    <dbReference type="NCBI Taxonomy" id="30013"/>
    <lineage>
        <taxon>Eukaryota</taxon>
        <taxon>Metazoa</taxon>
        <taxon>Ecdysozoa</taxon>
        <taxon>Arthropoda</taxon>
        <taxon>Hexapoda</taxon>
        <taxon>Insecta</taxon>
        <taxon>Pterygota</taxon>
        <taxon>Neoptera</taxon>
        <taxon>Endopterygota</taxon>
        <taxon>Diptera</taxon>
        <taxon>Brachycera</taxon>
        <taxon>Muscomorpha</taxon>
        <taxon>Ephydroidea</taxon>
        <taxon>Drosophilidae</taxon>
        <taxon>Drosophila</taxon>
        <taxon>Sophophora</taxon>
    </lineage>
</organism>
<dbReference type="InterPro" id="IPR004119">
    <property type="entry name" value="EcKL"/>
</dbReference>
<evidence type="ECO:0000313" key="3">
    <source>
        <dbReference type="Proteomes" id="UP001500889"/>
    </source>
</evidence>
<feature type="domain" description="CHK kinase-like" evidence="1">
    <location>
        <begin position="137"/>
        <end position="327"/>
    </location>
</feature>
<dbReference type="InterPro" id="IPR015897">
    <property type="entry name" value="CHK_kinase-like"/>
</dbReference>
<evidence type="ECO:0000313" key="2">
    <source>
        <dbReference type="EMBL" id="BFF89021.1"/>
    </source>
</evidence>
<dbReference type="PANTHER" id="PTHR11012:SF6">
    <property type="entry name" value="CHK DOMAIN OV1-RELATED"/>
    <property type="match status" value="1"/>
</dbReference>
<dbReference type="InterPro" id="IPR011009">
    <property type="entry name" value="Kinase-like_dom_sf"/>
</dbReference>
<reference evidence="2 3" key="1">
    <citation type="submission" date="2024-02" db="EMBL/GenBank/DDBJ databases">
        <title>A chromosome-level genome assembly of Drosophila madeirensis, a fruit fly species endemic to Madeira island.</title>
        <authorList>
            <person name="Tomihara K."/>
            <person name="Llopart A."/>
            <person name="Yamamoto D."/>
        </authorList>
    </citation>
    <scope>NUCLEOTIDE SEQUENCE [LARGE SCALE GENOMIC DNA]</scope>
    <source>
        <strain evidence="2 3">RF1</strain>
    </source>
</reference>
<evidence type="ECO:0000259" key="1">
    <source>
        <dbReference type="SMART" id="SM00587"/>
    </source>
</evidence>
<proteinExistence type="predicted"/>
<name>A0AAU9EPX3_DROMD</name>
<dbReference type="Proteomes" id="UP001500889">
    <property type="component" value="Chromosome O"/>
</dbReference>
<accession>A0AAU9EPX3</accession>
<dbReference type="Gene3D" id="1.10.510.10">
    <property type="entry name" value="Transferase(Phosphotransferase) domain 1"/>
    <property type="match status" value="1"/>
</dbReference>